<dbReference type="CDD" id="cd06222">
    <property type="entry name" value="RNase_H_like"/>
    <property type="match status" value="1"/>
</dbReference>
<name>A0AAD1ZXD7_9LAMI</name>
<keyword evidence="3" id="KW-1185">Reference proteome</keyword>
<sequence length="340" mass="38176">MKIKEWNCRKVMLWRSLSSIAIAWLVDSLQTVCFNEEYYGICLASEERTNGEELERPYGPFLRAPSRNNPGLAGDRWLRGSSLESSDSNFGKNAGYDGEEVLPNGGENHSLSNKGKCVSQGLISINPTSHALPPLLPNMKENPLFKEGLAGDSHNKESDEDPGITILEQKRRRKNNYLEVNLNNPVLDYEPMHDDPKMGLQWALPYHENSPNSTWDSWDYNLLADLFNEEDHGQIMKIPLTAHGRRIECTGFMTRRVFTRSEVGFLKLNIDAAIFEDQGKAGLGLVIRNDLGSFVAARVVTVQGIVDPLLAETLGVREALSWIKSKFLEVQTIEMDALLV</sequence>
<feature type="chain" id="PRO_5041944237" description="RNase H type-1 domain-containing protein" evidence="1">
    <location>
        <begin position="29"/>
        <end position="340"/>
    </location>
</feature>
<dbReference type="AlphaFoldDB" id="A0AAD1ZXD7"/>
<dbReference type="EMBL" id="OU503050">
    <property type="protein sequence ID" value="CAI9777303.1"/>
    <property type="molecule type" value="Genomic_DNA"/>
</dbReference>
<dbReference type="PANTHER" id="PTHR47074:SF11">
    <property type="entry name" value="REVERSE TRANSCRIPTASE-LIKE PROTEIN"/>
    <property type="match status" value="1"/>
</dbReference>
<feature type="signal peptide" evidence="1">
    <location>
        <begin position="1"/>
        <end position="28"/>
    </location>
</feature>
<protein>
    <recommendedName>
        <fullName evidence="4">RNase H type-1 domain-containing protein</fullName>
    </recommendedName>
</protein>
<proteinExistence type="predicted"/>
<keyword evidence="1" id="KW-0732">Signal</keyword>
<organism evidence="2 3">
    <name type="scientific">Fraxinus pennsylvanica</name>
    <dbReference type="NCBI Taxonomy" id="56036"/>
    <lineage>
        <taxon>Eukaryota</taxon>
        <taxon>Viridiplantae</taxon>
        <taxon>Streptophyta</taxon>
        <taxon>Embryophyta</taxon>
        <taxon>Tracheophyta</taxon>
        <taxon>Spermatophyta</taxon>
        <taxon>Magnoliopsida</taxon>
        <taxon>eudicotyledons</taxon>
        <taxon>Gunneridae</taxon>
        <taxon>Pentapetalae</taxon>
        <taxon>asterids</taxon>
        <taxon>lamiids</taxon>
        <taxon>Lamiales</taxon>
        <taxon>Oleaceae</taxon>
        <taxon>Oleeae</taxon>
        <taxon>Fraxinus</taxon>
    </lineage>
</organism>
<reference evidence="2" key="1">
    <citation type="submission" date="2023-05" db="EMBL/GenBank/DDBJ databases">
        <authorList>
            <person name="Huff M."/>
        </authorList>
    </citation>
    <scope>NUCLEOTIDE SEQUENCE</scope>
</reference>
<evidence type="ECO:0008006" key="4">
    <source>
        <dbReference type="Google" id="ProtNLM"/>
    </source>
</evidence>
<dbReference type="InterPro" id="IPR052929">
    <property type="entry name" value="RNase_H-like_EbsB-rel"/>
</dbReference>
<evidence type="ECO:0000256" key="1">
    <source>
        <dbReference type="SAM" id="SignalP"/>
    </source>
</evidence>
<evidence type="ECO:0000313" key="3">
    <source>
        <dbReference type="Proteomes" id="UP000834106"/>
    </source>
</evidence>
<evidence type="ECO:0000313" key="2">
    <source>
        <dbReference type="EMBL" id="CAI9777303.1"/>
    </source>
</evidence>
<dbReference type="PANTHER" id="PTHR47074">
    <property type="entry name" value="BNAC02G40300D PROTEIN"/>
    <property type="match status" value="1"/>
</dbReference>
<gene>
    <name evidence="2" type="ORF">FPE_LOCUS24733</name>
</gene>
<accession>A0AAD1ZXD7</accession>
<dbReference type="InterPro" id="IPR044730">
    <property type="entry name" value="RNase_H-like_dom_plant"/>
</dbReference>
<dbReference type="Proteomes" id="UP000834106">
    <property type="component" value="Chromosome 15"/>
</dbReference>